<keyword evidence="3" id="KW-0285">Flavoprotein</keyword>
<protein>
    <submittedName>
        <fullName evidence="8">Cyclohexanone monooxygenase</fullName>
    </submittedName>
</protein>
<dbReference type="InterPro" id="IPR050775">
    <property type="entry name" value="FAD-binding_Monooxygenases"/>
</dbReference>
<comment type="cofactor">
    <cofactor evidence="1">
        <name>FAD</name>
        <dbReference type="ChEBI" id="CHEBI:57692"/>
    </cofactor>
</comment>
<dbReference type="Pfam" id="PF00743">
    <property type="entry name" value="FMO-like"/>
    <property type="match status" value="1"/>
</dbReference>
<dbReference type="OrthoDB" id="5168853at2"/>
<dbReference type="SUPFAM" id="SSF51905">
    <property type="entry name" value="FAD/NAD(P)-binding domain"/>
    <property type="match status" value="3"/>
</dbReference>
<dbReference type="EMBL" id="SNYO01000004">
    <property type="protein sequence ID" value="TDQ58712.1"/>
    <property type="molecule type" value="Genomic_DNA"/>
</dbReference>
<evidence type="ECO:0000256" key="3">
    <source>
        <dbReference type="ARBA" id="ARBA00022630"/>
    </source>
</evidence>
<evidence type="ECO:0000313" key="9">
    <source>
        <dbReference type="Proteomes" id="UP000295705"/>
    </source>
</evidence>
<accession>A0A4V3D9X6</accession>
<dbReference type="GO" id="GO:0004499">
    <property type="term" value="F:N,N-dimethylaniline monooxygenase activity"/>
    <property type="evidence" value="ECO:0007669"/>
    <property type="project" value="InterPro"/>
</dbReference>
<dbReference type="Proteomes" id="UP000295705">
    <property type="component" value="Unassembled WGS sequence"/>
</dbReference>
<dbReference type="GO" id="GO:0050661">
    <property type="term" value="F:NADP binding"/>
    <property type="evidence" value="ECO:0007669"/>
    <property type="project" value="InterPro"/>
</dbReference>
<evidence type="ECO:0000256" key="7">
    <source>
        <dbReference type="ARBA" id="ARBA00023033"/>
    </source>
</evidence>
<reference evidence="8 9" key="1">
    <citation type="submission" date="2019-03" db="EMBL/GenBank/DDBJ databases">
        <title>Genomic Encyclopedia of Type Strains, Phase IV (KMG-IV): sequencing the most valuable type-strain genomes for metagenomic binning, comparative biology and taxonomic classification.</title>
        <authorList>
            <person name="Goeker M."/>
        </authorList>
    </citation>
    <scope>NUCLEOTIDE SEQUENCE [LARGE SCALE GENOMIC DNA]</scope>
    <source>
        <strain evidence="8 9">DSM 45775</strain>
    </source>
</reference>
<evidence type="ECO:0000313" key="8">
    <source>
        <dbReference type="EMBL" id="TDQ58712.1"/>
    </source>
</evidence>
<sequence length="560" mass="62183">MSTTAESPPGTGVDTVDAVIIGAGFSGLYMLHKLRDEMGLHARVFETGHGVGGTWYWNRYPGARSDSDSYIYGYTFDRGLWEEWEWSERYPESHEIRSYLEHVADRFDLAKDITFGTRVVSATWDDERAHWTVTTDGGETVVATYVISAVGALSASNTPPFEGADTFRGPTFHTGHWPHEGVDFRGQRVGMIGSGASAVQATPLIAAQAAELTVFQRTANYIVPANNGPVDPAVKAERLKDWAGIRERIQNSNFGFELYLQDKGAAEVSDDEREALLEDFWNRGGFHIWLGGYADMFFSTEANDLVRKFLDRKIREKVDDPETAELLVPKGYPFGCKRNPLDSGYFETFNEPHVHLVDVKSNPISAITETGLRLADGTEHAFDTLVFATGFDAMTGPLNRIDFRGRHGQLLREKWAEGPRTYLGLMSHGFPNLFTVTGPQSPSVLSNMPVSIEQHVDYIGRIIDDLRARGAARIEPTKDAEDGWCAYNQEIANATLFPTADTWYMGANIPGKPRQFLPNLDFVGPYRAKCDQIAENGWEGFAVDGEAVPAGEHVYTWAVA</sequence>
<keyword evidence="7 8" id="KW-0503">Monooxygenase</keyword>
<keyword evidence="4" id="KW-0274">FAD</keyword>
<dbReference type="PANTHER" id="PTHR43098">
    <property type="entry name" value="L-ORNITHINE N(5)-MONOOXYGENASE-RELATED"/>
    <property type="match status" value="1"/>
</dbReference>
<keyword evidence="5" id="KW-0521">NADP</keyword>
<evidence type="ECO:0000256" key="5">
    <source>
        <dbReference type="ARBA" id="ARBA00022857"/>
    </source>
</evidence>
<dbReference type="InterPro" id="IPR036188">
    <property type="entry name" value="FAD/NAD-bd_sf"/>
</dbReference>
<dbReference type="GO" id="GO:0050660">
    <property type="term" value="F:flavin adenine dinucleotide binding"/>
    <property type="evidence" value="ECO:0007669"/>
    <property type="project" value="InterPro"/>
</dbReference>
<organism evidence="8 9">
    <name type="scientific">Actinomycetospora succinea</name>
    <dbReference type="NCBI Taxonomy" id="663603"/>
    <lineage>
        <taxon>Bacteria</taxon>
        <taxon>Bacillati</taxon>
        <taxon>Actinomycetota</taxon>
        <taxon>Actinomycetes</taxon>
        <taxon>Pseudonocardiales</taxon>
        <taxon>Pseudonocardiaceae</taxon>
        <taxon>Actinomycetospora</taxon>
    </lineage>
</organism>
<dbReference type="Gene3D" id="3.50.50.60">
    <property type="entry name" value="FAD/NAD(P)-binding domain"/>
    <property type="match status" value="2"/>
</dbReference>
<evidence type="ECO:0000256" key="2">
    <source>
        <dbReference type="ARBA" id="ARBA00010139"/>
    </source>
</evidence>
<comment type="similarity">
    <text evidence="2">Belongs to the FAD-binding monooxygenase family.</text>
</comment>
<gene>
    <name evidence="8" type="ORF">EV188_104459</name>
</gene>
<evidence type="ECO:0000256" key="1">
    <source>
        <dbReference type="ARBA" id="ARBA00001974"/>
    </source>
</evidence>
<proteinExistence type="inferred from homology"/>
<keyword evidence="6" id="KW-0560">Oxidoreductase</keyword>
<dbReference type="RefSeq" id="WP_133827519.1">
    <property type="nucleotide sequence ID" value="NZ_BAABHR010000022.1"/>
</dbReference>
<comment type="caution">
    <text evidence="8">The sequence shown here is derived from an EMBL/GenBank/DDBJ whole genome shotgun (WGS) entry which is preliminary data.</text>
</comment>
<evidence type="ECO:0000256" key="4">
    <source>
        <dbReference type="ARBA" id="ARBA00022827"/>
    </source>
</evidence>
<dbReference type="InterPro" id="IPR020946">
    <property type="entry name" value="Flavin_mOase-like"/>
</dbReference>
<evidence type="ECO:0000256" key="6">
    <source>
        <dbReference type="ARBA" id="ARBA00023002"/>
    </source>
</evidence>
<name>A0A4V3D9X6_9PSEU</name>
<keyword evidence="9" id="KW-1185">Reference proteome</keyword>
<dbReference type="AlphaFoldDB" id="A0A4V3D9X6"/>
<dbReference type="PANTHER" id="PTHR43098:SF3">
    <property type="entry name" value="L-ORNITHINE N(5)-MONOOXYGENASE-RELATED"/>
    <property type="match status" value="1"/>
</dbReference>